<feature type="transmembrane region" description="Helical" evidence="6">
    <location>
        <begin position="206"/>
        <end position="226"/>
    </location>
</feature>
<accession>A0A255Y728</accession>
<gene>
    <name evidence="7" type="ORF">CHU93_14370</name>
</gene>
<feature type="transmembrane region" description="Helical" evidence="6">
    <location>
        <begin position="178"/>
        <end position="199"/>
    </location>
</feature>
<dbReference type="PIRSF" id="PIRSF035875">
    <property type="entry name" value="RNase_BN"/>
    <property type="match status" value="1"/>
</dbReference>
<evidence type="ECO:0000313" key="8">
    <source>
        <dbReference type="Proteomes" id="UP000216991"/>
    </source>
</evidence>
<keyword evidence="5 6" id="KW-0472">Membrane</keyword>
<dbReference type="OrthoDB" id="9781030at2"/>
<evidence type="ECO:0000256" key="2">
    <source>
        <dbReference type="ARBA" id="ARBA00022475"/>
    </source>
</evidence>
<evidence type="ECO:0000256" key="6">
    <source>
        <dbReference type="SAM" id="Phobius"/>
    </source>
</evidence>
<feature type="transmembrane region" description="Helical" evidence="6">
    <location>
        <begin position="92"/>
        <end position="111"/>
    </location>
</feature>
<dbReference type="RefSeq" id="WP_094474849.1">
    <property type="nucleotide sequence ID" value="NZ_NOXT01000123.1"/>
</dbReference>
<keyword evidence="8" id="KW-1185">Reference proteome</keyword>
<reference evidence="7 8" key="1">
    <citation type="submission" date="2017-07" db="EMBL/GenBank/DDBJ databases">
        <title>Sandarakinorhabdus cyanobacteriorum sp. nov., a novel bacterium isolated from cyanobacterial aggregates in a eutrophic lake.</title>
        <authorList>
            <person name="Cai H."/>
        </authorList>
    </citation>
    <scope>NUCLEOTIDE SEQUENCE [LARGE SCALE GENOMIC DNA]</scope>
    <source>
        <strain evidence="7 8">TH057</strain>
    </source>
</reference>
<name>A0A255Y728_9SPHN</name>
<dbReference type="GO" id="GO:0005886">
    <property type="term" value="C:plasma membrane"/>
    <property type="evidence" value="ECO:0007669"/>
    <property type="project" value="UniProtKB-SubCell"/>
</dbReference>
<organism evidence="7 8">
    <name type="scientific">Sandarakinorhabdus cyanobacteriorum</name>
    <dbReference type="NCBI Taxonomy" id="1981098"/>
    <lineage>
        <taxon>Bacteria</taxon>
        <taxon>Pseudomonadati</taxon>
        <taxon>Pseudomonadota</taxon>
        <taxon>Alphaproteobacteria</taxon>
        <taxon>Sphingomonadales</taxon>
        <taxon>Sphingosinicellaceae</taxon>
        <taxon>Sandarakinorhabdus</taxon>
    </lineage>
</organism>
<feature type="transmembrane region" description="Helical" evidence="6">
    <location>
        <begin position="132"/>
        <end position="158"/>
    </location>
</feature>
<dbReference type="InterPro" id="IPR017039">
    <property type="entry name" value="Virul_fac_BrkB"/>
</dbReference>
<dbReference type="Pfam" id="PF03631">
    <property type="entry name" value="Virul_fac_BrkB"/>
    <property type="match status" value="1"/>
</dbReference>
<dbReference type="Proteomes" id="UP000216991">
    <property type="component" value="Unassembled WGS sequence"/>
</dbReference>
<evidence type="ECO:0000256" key="3">
    <source>
        <dbReference type="ARBA" id="ARBA00022692"/>
    </source>
</evidence>
<sequence>MPLAARLRRVLADTLAGTFEHGFTHAGNLAYLSLVTLFPFVILLAFVAGRMGRTTEGMAAVSGFLKALPDNVASLIAPALGDVIAAEASGGVVTFSLLVALWTSSGVLVTLRMIVTQAYGRQSEMPYLRWRLLGIIEVLGLVLLLLIAFAAQVVVTGAETFVYRLMPLAADIFPALGLQRVLPAVLLFLALWGLFALLCPRRFRIAPVWPGALATATAWTATTLALPRALTLFGGYALTYGGLAGVIIALLYFYIIGLGLVVGAQLNAAVARSRLEIAAIAR</sequence>
<feature type="transmembrane region" description="Helical" evidence="6">
    <location>
        <begin position="238"/>
        <end position="264"/>
    </location>
</feature>
<feature type="transmembrane region" description="Helical" evidence="6">
    <location>
        <begin position="29"/>
        <end position="48"/>
    </location>
</feature>
<keyword evidence="2" id="KW-1003">Cell membrane</keyword>
<evidence type="ECO:0000313" key="7">
    <source>
        <dbReference type="EMBL" id="OYQ25018.1"/>
    </source>
</evidence>
<comment type="caution">
    <text evidence="7">The sequence shown here is derived from an EMBL/GenBank/DDBJ whole genome shotgun (WGS) entry which is preliminary data.</text>
</comment>
<dbReference type="PANTHER" id="PTHR30213">
    <property type="entry name" value="INNER MEMBRANE PROTEIN YHJD"/>
    <property type="match status" value="1"/>
</dbReference>
<dbReference type="AlphaFoldDB" id="A0A255Y728"/>
<proteinExistence type="predicted"/>
<protein>
    <submittedName>
        <fullName evidence="7">Uncharacterized protein</fullName>
    </submittedName>
</protein>
<dbReference type="PANTHER" id="PTHR30213:SF0">
    <property type="entry name" value="UPF0761 MEMBRANE PROTEIN YIHY"/>
    <property type="match status" value="1"/>
</dbReference>
<comment type="subcellular location">
    <subcellularLocation>
        <location evidence="1">Cell membrane</location>
        <topology evidence="1">Multi-pass membrane protein</topology>
    </subcellularLocation>
</comment>
<evidence type="ECO:0000256" key="1">
    <source>
        <dbReference type="ARBA" id="ARBA00004651"/>
    </source>
</evidence>
<keyword evidence="3 6" id="KW-0812">Transmembrane</keyword>
<evidence type="ECO:0000256" key="4">
    <source>
        <dbReference type="ARBA" id="ARBA00022989"/>
    </source>
</evidence>
<dbReference type="EMBL" id="NOXT01000123">
    <property type="protein sequence ID" value="OYQ25018.1"/>
    <property type="molecule type" value="Genomic_DNA"/>
</dbReference>
<keyword evidence="4 6" id="KW-1133">Transmembrane helix</keyword>
<evidence type="ECO:0000256" key="5">
    <source>
        <dbReference type="ARBA" id="ARBA00023136"/>
    </source>
</evidence>